<dbReference type="AlphaFoldDB" id="A0ABD3HT76"/>
<evidence type="ECO:0000259" key="1">
    <source>
        <dbReference type="Pfam" id="PF03372"/>
    </source>
</evidence>
<dbReference type="InterPro" id="IPR036691">
    <property type="entry name" value="Endo/exonu/phosph_ase_sf"/>
</dbReference>
<name>A0ABD3HT76_9MARC</name>
<comment type="caution">
    <text evidence="2">The sequence shown here is derived from an EMBL/GenBank/DDBJ whole genome shotgun (WGS) entry which is preliminary data.</text>
</comment>
<gene>
    <name evidence="2" type="ORF">R1sor_007126</name>
</gene>
<organism evidence="2 3">
    <name type="scientific">Riccia sorocarpa</name>
    <dbReference type="NCBI Taxonomy" id="122646"/>
    <lineage>
        <taxon>Eukaryota</taxon>
        <taxon>Viridiplantae</taxon>
        <taxon>Streptophyta</taxon>
        <taxon>Embryophyta</taxon>
        <taxon>Marchantiophyta</taxon>
        <taxon>Marchantiopsida</taxon>
        <taxon>Marchantiidae</taxon>
        <taxon>Marchantiales</taxon>
        <taxon>Ricciaceae</taxon>
        <taxon>Riccia</taxon>
    </lineage>
</organism>
<sequence>MQPMEEDMQSAVRLGQPRRFWVRNFLCAVRPHVLALQELYISNAILRFITRVAVPTYRCYSSDPIPATGGTSILVSKECDVLESFFLPSLDFGWVLVRYLDVVFGVVSVYSPNHSSGRVQLWKTLRETLPFKPWILCGDFNMVQARSDVSGESSLLKGQEYTEFHRFTTQFNFLDSRQLTIDAWGPPYTRSQQTVDGFKWSDLDRFYMSLEASS</sequence>
<evidence type="ECO:0000313" key="2">
    <source>
        <dbReference type="EMBL" id="KAL3693475.1"/>
    </source>
</evidence>
<keyword evidence="3" id="KW-1185">Reference proteome</keyword>
<feature type="domain" description="Endonuclease/exonuclease/phosphatase" evidence="1">
    <location>
        <begin position="29"/>
        <end position="209"/>
    </location>
</feature>
<dbReference type="EMBL" id="JBJQOH010000003">
    <property type="protein sequence ID" value="KAL3693475.1"/>
    <property type="molecule type" value="Genomic_DNA"/>
</dbReference>
<dbReference type="InterPro" id="IPR005135">
    <property type="entry name" value="Endo/exonuclease/phosphatase"/>
</dbReference>
<dbReference type="Proteomes" id="UP001633002">
    <property type="component" value="Unassembled WGS sequence"/>
</dbReference>
<dbReference type="Pfam" id="PF03372">
    <property type="entry name" value="Exo_endo_phos"/>
    <property type="match status" value="1"/>
</dbReference>
<dbReference type="SUPFAM" id="SSF56219">
    <property type="entry name" value="DNase I-like"/>
    <property type="match status" value="1"/>
</dbReference>
<reference evidence="2 3" key="1">
    <citation type="submission" date="2024-09" db="EMBL/GenBank/DDBJ databases">
        <title>Chromosome-scale assembly of Riccia sorocarpa.</title>
        <authorList>
            <person name="Paukszto L."/>
        </authorList>
    </citation>
    <scope>NUCLEOTIDE SEQUENCE [LARGE SCALE GENOMIC DNA]</scope>
    <source>
        <strain evidence="2">LP-2024</strain>
        <tissue evidence="2">Aerial parts of the thallus</tissue>
    </source>
</reference>
<dbReference type="Gene3D" id="3.60.10.10">
    <property type="entry name" value="Endonuclease/exonuclease/phosphatase"/>
    <property type="match status" value="1"/>
</dbReference>
<protein>
    <recommendedName>
        <fullName evidence="1">Endonuclease/exonuclease/phosphatase domain-containing protein</fullName>
    </recommendedName>
</protein>
<evidence type="ECO:0000313" key="3">
    <source>
        <dbReference type="Proteomes" id="UP001633002"/>
    </source>
</evidence>
<accession>A0ABD3HT76</accession>
<proteinExistence type="predicted"/>